<proteinExistence type="predicted"/>
<comment type="caution">
    <text evidence="2">The sequence shown here is derived from an EMBL/GenBank/DDBJ whole genome shotgun (WGS) entry which is preliminary data.</text>
</comment>
<dbReference type="Pfam" id="PF05229">
    <property type="entry name" value="SCPU"/>
    <property type="match status" value="1"/>
</dbReference>
<accession>A0ABT6F0C3</accession>
<dbReference type="PANTHER" id="PTHR37089:SF3">
    <property type="entry name" value="EXPORTED PROTEIN"/>
    <property type="match status" value="1"/>
</dbReference>
<sequence length="190" mass="19690">MAGMLSLLIKRLTVGLFLGAAAGVLPMLFAQEAKAQTARADLPISATAKNNCLVTTKTAIAFGNYDPIVANATTAAKANGQITVKCLPNAQVEIALGAGANGDGTTCLSREMNGPDDDAKLPYKLYTDAAFTTEWGCGVNAIDHTPTNARPVPFTVYGEIPAGNDPLIEAVLDTLTPGAYNDTVVVTVTF</sequence>
<evidence type="ECO:0000259" key="1">
    <source>
        <dbReference type="Pfam" id="PF05229"/>
    </source>
</evidence>
<dbReference type="RefSeq" id="WP_277867151.1">
    <property type="nucleotide sequence ID" value="NZ_JAKKUT010000002.1"/>
</dbReference>
<dbReference type="SMART" id="SM00972">
    <property type="entry name" value="SCPU"/>
    <property type="match status" value="1"/>
</dbReference>
<dbReference type="InterPro" id="IPR007893">
    <property type="entry name" value="Spore_coat_U/FanG"/>
</dbReference>
<evidence type="ECO:0000313" key="3">
    <source>
        <dbReference type="Proteomes" id="UP001154265"/>
    </source>
</evidence>
<dbReference type="InterPro" id="IPR053167">
    <property type="entry name" value="Spore_coat_component"/>
</dbReference>
<dbReference type="EMBL" id="JAKKUT010000002">
    <property type="protein sequence ID" value="MDG2991277.1"/>
    <property type="molecule type" value="Genomic_DNA"/>
</dbReference>
<feature type="domain" description="Spore coat protein U/FanG" evidence="1">
    <location>
        <begin position="41"/>
        <end position="187"/>
    </location>
</feature>
<name>A0ABT6F0C3_9SYNE</name>
<reference evidence="2" key="2">
    <citation type="submission" date="2022-01" db="EMBL/GenBank/DDBJ databases">
        <authorList>
            <person name="Zivanovic Y."/>
            <person name="Moreira D."/>
            <person name="Lopez-Garcia P."/>
        </authorList>
    </citation>
    <scope>NUCLEOTIDE SEQUENCE</scope>
    <source>
        <strain evidence="2">G9</strain>
    </source>
</reference>
<dbReference type="Proteomes" id="UP001154265">
    <property type="component" value="Unassembled WGS sequence"/>
</dbReference>
<gene>
    <name evidence="2" type="ORF">L3556_10095</name>
</gene>
<organism evidence="2 3">
    <name type="scientific">Candidatus Synechococcus calcipolaris G9</name>
    <dbReference type="NCBI Taxonomy" id="1497997"/>
    <lineage>
        <taxon>Bacteria</taxon>
        <taxon>Bacillati</taxon>
        <taxon>Cyanobacteriota</taxon>
        <taxon>Cyanophyceae</taxon>
        <taxon>Synechococcales</taxon>
        <taxon>Synechococcaceae</taxon>
        <taxon>Synechococcus</taxon>
    </lineage>
</organism>
<protein>
    <submittedName>
        <fullName evidence="2">Spore coat U domain-containing protein</fullName>
    </submittedName>
</protein>
<dbReference type="PANTHER" id="PTHR37089">
    <property type="entry name" value="PROTEIN U-RELATED"/>
    <property type="match status" value="1"/>
</dbReference>
<keyword evidence="3" id="KW-1185">Reference proteome</keyword>
<reference evidence="2" key="1">
    <citation type="journal article" date="2022" name="Genome Biol. Evol.">
        <title>A New Gene Family Diagnostic for Intracellular Biomineralization of Amorphous Ca Carbonates by Cyanobacteria.</title>
        <authorList>
            <person name="Benzerara K."/>
            <person name="Duprat E."/>
            <person name="Bitard-Feildel T."/>
            <person name="Caumes G."/>
            <person name="Cassier-Chauvat C."/>
            <person name="Chauvat F."/>
            <person name="Dezi M."/>
            <person name="Diop S.I."/>
            <person name="Gaschignard G."/>
            <person name="Gorgen S."/>
            <person name="Gugger M."/>
            <person name="Lopez-Garcia P."/>
            <person name="Millet M."/>
            <person name="Skouri-Panet F."/>
            <person name="Moreira D."/>
            <person name="Callebaut I."/>
        </authorList>
    </citation>
    <scope>NUCLEOTIDE SEQUENCE</scope>
    <source>
        <strain evidence="2">G9</strain>
    </source>
</reference>
<evidence type="ECO:0000313" key="2">
    <source>
        <dbReference type="EMBL" id="MDG2991277.1"/>
    </source>
</evidence>